<dbReference type="AlphaFoldDB" id="A0A7S7NSY9"/>
<keyword evidence="3" id="KW-1185">Reference proteome</keyword>
<reference evidence="2 3" key="1">
    <citation type="submission" date="2020-10" db="EMBL/GenBank/DDBJ databases">
        <title>Complete genome sequence of Paludibaculum fermentans P105T, a facultatively anaerobic acidobacterium capable of dissimilatory Fe(III) reduction.</title>
        <authorList>
            <person name="Dedysh S.N."/>
            <person name="Beletsky A.V."/>
            <person name="Kulichevskaya I.S."/>
            <person name="Mardanov A.V."/>
            <person name="Ravin N.V."/>
        </authorList>
    </citation>
    <scope>NUCLEOTIDE SEQUENCE [LARGE SCALE GENOMIC DNA]</scope>
    <source>
        <strain evidence="2 3">P105</strain>
    </source>
</reference>
<feature type="compositionally biased region" description="Basic and acidic residues" evidence="1">
    <location>
        <begin position="161"/>
        <end position="178"/>
    </location>
</feature>
<proteinExistence type="predicted"/>
<organism evidence="2 3">
    <name type="scientific">Paludibaculum fermentans</name>
    <dbReference type="NCBI Taxonomy" id="1473598"/>
    <lineage>
        <taxon>Bacteria</taxon>
        <taxon>Pseudomonadati</taxon>
        <taxon>Acidobacteriota</taxon>
        <taxon>Terriglobia</taxon>
        <taxon>Bryobacterales</taxon>
        <taxon>Bryobacteraceae</taxon>
        <taxon>Paludibaculum</taxon>
    </lineage>
</organism>
<evidence type="ECO:0000256" key="1">
    <source>
        <dbReference type="SAM" id="MobiDB-lite"/>
    </source>
</evidence>
<feature type="region of interest" description="Disordered" evidence="1">
    <location>
        <begin position="117"/>
        <end position="144"/>
    </location>
</feature>
<gene>
    <name evidence="2" type="ORF">IRI77_04060</name>
</gene>
<dbReference type="RefSeq" id="WP_194450803.1">
    <property type="nucleotide sequence ID" value="NZ_CP063849.1"/>
</dbReference>
<dbReference type="KEGG" id="pfer:IRI77_04060"/>
<feature type="region of interest" description="Disordered" evidence="1">
    <location>
        <begin position="161"/>
        <end position="216"/>
    </location>
</feature>
<sequence>MRTIAFLLALPAALLAQQSQSTTAVYDINGHRVDWSQSQAGDGRTAQTQRNLNGRSVPIEKVEEKVVKNEGGVRVVERTVRRYDVTGNPLPPEKVVTETETRADGTAVEKSTVYRGDLNGNLQPAERTVSSTRKSGNTAVTETEVERNTINGGFERVERRVAQETTEKTSSERDETVYTRDANGRFSEAGRKVVRSKTEGGVQQEQVDEYESATSGSLKLARQTVARVSKQADGTEKREVDVFGPAAPGRAIPDSSAMQLREKQVFTSKQSGDGSVVQVFAVQRPSVNSTKELGPLQKISETVCQGKCQ</sequence>
<evidence type="ECO:0000313" key="2">
    <source>
        <dbReference type="EMBL" id="QOY89141.1"/>
    </source>
</evidence>
<protein>
    <submittedName>
        <fullName evidence="2">Uncharacterized protein</fullName>
    </submittedName>
</protein>
<dbReference type="EMBL" id="CP063849">
    <property type="protein sequence ID" value="QOY89141.1"/>
    <property type="molecule type" value="Genomic_DNA"/>
</dbReference>
<dbReference type="Proteomes" id="UP000593892">
    <property type="component" value="Chromosome"/>
</dbReference>
<accession>A0A7S7NSY9</accession>
<evidence type="ECO:0000313" key="3">
    <source>
        <dbReference type="Proteomes" id="UP000593892"/>
    </source>
</evidence>
<name>A0A7S7NSY9_PALFE</name>
<feature type="compositionally biased region" description="Polar residues" evidence="1">
    <location>
        <begin position="128"/>
        <end position="141"/>
    </location>
</feature>